<evidence type="ECO:0000256" key="2">
    <source>
        <dbReference type="ARBA" id="ARBA00022908"/>
    </source>
</evidence>
<gene>
    <name evidence="7" type="ORF">V7x_10560</name>
</gene>
<dbReference type="GO" id="GO:0003677">
    <property type="term" value="F:DNA binding"/>
    <property type="evidence" value="ECO:0007669"/>
    <property type="project" value="UniProtKB-UniRule"/>
</dbReference>
<dbReference type="InterPro" id="IPR025269">
    <property type="entry name" value="SAM-like_dom"/>
</dbReference>
<dbReference type="RefSeq" id="WP_146411625.1">
    <property type="nucleotide sequence ID" value="NZ_SJPZ01000001.1"/>
</dbReference>
<feature type="domain" description="Core-binding (CB)" evidence="6">
    <location>
        <begin position="94"/>
        <end position="179"/>
    </location>
</feature>
<dbReference type="AlphaFoldDB" id="A0A5C6FRH9"/>
<protein>
    <submittedName>
        <fullName evidence="7">Site-specific tyrosine recombinase XerC</fullName>
    </submittedName>
</protein>
<evidence type="ECO:0000256" key="1">
    <source>
        <dbReference type="ARBA" id="ARBA00008857"/>
    </source>
</evidence>
<dbReference type="GO" id="GO:0006310">
    <property type="term" value="P:DNA recombination"/>
    <property type="evidence" value="ECO:0007669"/>
    <property type="project" value="UniProtKB-KW"/>
</dbReference>
<dbReference type="PROSITE" id="PS51900">
    <property type="entry name" value="CB"/>
    <property type="match status" value="1"/>
</dbReference>
<proteinExistence type="inferred from homology"/>
<dbReference type="Pfam" id="PF13102">
    <property type="entry name" value="Phage_int_SAM_5"/>
    <property type="match status" value="1"/>
</dbReference>
<evidence type="ECO:0000313" key="8">
    <source>
        <dbReference type="Proteomes" id="UP000316476"/>
    </source>
</evidence>
<dbReference type="InterPro" id="IPR044068">
    <property type="entry name" value="CB"/>
</dbReference>
<dbReference type="InterPro" id="IPR050090">
    <property type="entry name" value="Tyrosine_recombinase_XerCD"/>
</dbReference>
<dbReference type="InterPro" id="IPR011010">
    <property type="entry name" value="DNA_brk_join_enz"/>
</dbReference>
<keyword evidence="4" id="KW-0233">DNA recombination</keyword>
<name>A0A5C6FRH9_9PLAN</name>
<keyword evidence="2" id="KW-0229">DNA integration</keyword>
<dbReference type="CDD" id="cd00397">
    <property type="entry name" value="DNA_BRE_C"/>
    <property type="match status" value="1"/>
</dbReference>
<dbReference type="InterPro" id="IPR013762">
    <property type="entry name" value="Integrase-like_cat_sf"/>
</dbReference>
<comment type="similarity">
    <text evidence="1">Belongs to the 'phage' integrase family.</text>
</comment>
<keyword evidence="3 5" id="KW-0238">DNA-binding</keyword>
<sequence length="385" mass="44084">MPSWQKYSVRGKSAYKFRITHPDTKKRSWVRLGVVSKADADEAGNRLDELIEAVKYETDLPPRLVSWLSRLPDQVYERLVTLNLVESRQSTQVPTLEVLLNEYVATKQWKESTRRSRQQTINDLLKYFKPDRAIDRVKVGEAKAFAAWLQKSKPGGRGLAAANARKKIKDSREFFAYARECDYIAKNPFAKISLPPASNPDRLFYVTAEMMDAVFQQIKDPEFRLIVALAYYAGFRTPSEATALCWGDIDWERGQMQIRSPKTAHHANHGIRFCPIFEPLEPYLLAVQSSGGKAEDPVVPMLRTRVNSHLRTQFIRYVEQAGLTPWPRIFQNLRATALTDLADAYPINMVCKWLGNQVQVAMDHYVILRRREYEGPRTGTGGKTS</sequence>
<dbReference type="GO" id="GO:0015074">
    <property type="term" value="P:DNA integration"/>
    <property type="evidence" value="ECO:0007669"/>
    <property type="project" value="UniProtKB-KW"/>
</dbReference>
<dbReference type="Proteomes" id="UP000316476">
    <property type="component" value="Unassembled WGS sequence"/>
</dbReference>
<dbReference type="InterPro" id="IPR010998">
    <property type="entry name" value="Integrase_recombinase_N"/>
</dbReference>
<comment type="caution">
    <text evidence="7">The sequence shown here is derived from an EMBL/GenBank/DDBJ whole genome shotgun (WGS) entry which is preliminary data.</text>
</comment>
<organism evidence="7 8">
    <name type="scientific">Crateriforma conspicua</name>
    <dbReference type="NCBI Taxonomy" id="2527996"/>
    <lineage>
        <taxon>Bacteria</taxon>
        <taxon>Pseudomonadati</taxon>
        <taxon>Planctomycetota</taxon>
        <taxon>Planctomycetia</taxon>
        <taxon>Planctomycetales</taxon>
        <taxon>Planctomycetaceae</taxon>
        <taxon>Crateriforma</taxon>
    </lineage>
</organism>
<evidence type="ECO:0000259" key="6">
    <source>
        <dbReference type="PROSITE" id="PS51900"/>
    </source>
</evidence>
<reference evidence="7 8" key="1">
    <citation type="submission" date="2019-02" db="EMBL/GenBank/DDBJ databases">
        <title>Deep-cultivation of Planctomycetes and their phenomic and genomic characterization uncovers novel biology.</title>
        <authorList>
            <person name="Wiegand S."/>
            <person name="Jogler M."/>
            <person name="Boedeker C."/>
            <person name="Pinto D."/>
            <person name="Vollmers J."/>
            <person name="Rivas-Marin E."/>
            <person name="Kohn T."/>
            <person name="Peeters S.H."/>
            <person name="Heuer A."/>
            <person name="Rast P."/>
            <person name="Oberbeckmann S."/>
            <person name="Bunk B."/>
            <person name="Jeske O."/>
            <person name="Meyerdierks A."/>
            <person name="Storesund J.E."/>
            <person name="Kallscheuer N."/>
            <person name="Luecker S."/>
            <person name="Lage O.M."/>
            <person name="Pohl T."/>
            <person name="Merkel B.J."/>
            <person name="Hornburger P."/>
            <person name="Mueller R.-W."/>
            <person name="Bruemmer F."/>
            <person name="Labrenz M."/>
            <person name="Spormann A.M."/>
            <person name="Op Den Camp H."/>
            <person name="Overmann J."/>
            <person name="Amann R."/>
            <person name="Jetten M.S.M."/>
            <person name="Mascher T."/>
            <person name="Medema M.H."/>
            <person name="Devos D.P."/>
            <person name="Kaster A.-K."/>
            <person name="Ovreas L."/>
            <person name="Rohde M."/>
            <person name="Galperin M.Y."/>
            <person name="Jogler C."/>
        </authorList>
    </citation>
    <scope>NUCLEOTIDE SEQUENCE [LARGE SCALE GENOMIC DNA]</scope>
    <source>
        <strain evidence="7 8">V7</strain>
    </source>
</reference>
<dbReference type="Gene3D" id="1.10.150.130">
    <property type="match status" value="1"/>
</dbReference>
<dbReference type="EMBL" id="SJPZ01000001">
    <property type="protein sequence ID" value="TWU65509.1"/>
    <property type="molecule type" value="Genomic_DNA"/>
</dbReference>
<evidence type="ECO:0000313" key="7">
    <source>
        <dbReference type="EMBL" id="TWU65509.1"/>
    </source>
</evidence>
<dbReference type="OrthoDB" id="262002at2"/>
<dbReference type="Gene3D" id="1.10.443.10">
    <property type="entry name" value="Intergrase catalytic core"/>
    <property type="match status" value="1"/>
</dbReference>
<evidence type="ECO:0000256" key="3">
    <source>
        <dbReference type="ARBA" id="ARBA00023125"/>
    </source>
</evidence>
<evidence type="ECO:0000256" key="4">
    <source>
        <dbReference type="ARBA" id="ARBA00023172"/>
    </source>
</evidence>
<evidence type="ECO:0000256" key="5">
    <source>
        <dbReference type="PROSITE-ProRule" id="PRU01248"/>
    </source>
</evidence>
<dbReference type="SUPFAM" id="SSF56349">
    <property type="entry name" value="DNA breaking-rejoining enzymes"/>
    <property type="match status" value="1"/>
</dbReference>
<dbReference type="PANTHER" id="PTHR30349">
    <property type="entry name" value="PHAGE INTEGRASE-RELATED"/>
    <property type="match status" value="1"/>
</dbReference>
<accession>A0A5C6FRH9</accession>
<dbReference type="PANTHER" id="PTHR30349:SF41">
    <property type="entry name" value="INTEGRASE_RECOMBINASE PROTEIN MJ0367-RELATED"/>
    <property type="match status" value="1"/>
</dbReference>